<dbReference type="Gene3D" id="2.60.120.10">
    <property type="entry name" value="Jelly Rolls"/>
    <property type="match status" value="1"/>
</dbReference>
<evidence type="ECO:0000256" key="3">
    <source>
        <dbReference type="ARBA" id="ARBA00023163"/>
    </source>
</evidence>
<dbReference type="InterPro" id="IPR000595">
    <property type="entry name" value="cNMP-bd_dom"/>
</dbReference>
<evidence type="ECO:0000259" key="4">
    <source>
        <dbReference type="PROSITE" id="PS51063"/>
    </source>
</evidence>
<dbReference type="SUPFAM" id="SSF46785">
    <property type="entry name" value="Winged helix' DNA-binding domain"/>
    <property type="match status" value="1"/>
</dbReference>
<evidence type="ECO:0000313" key="6">
    <source>
        <dbReference type="Proteomes" id="UP000034050"/>
    </source>
</evidence>
<dbReference type="PANTHER" id="PTHR24567:SF26">
    <property type="entry name" value="REGULATORY PROTEIN YEIL"/>
    <property type="match status" value="1"/>
</dbReference>
<evidence type="ECO:0000256" key="2">
    <source>
        <dbReference type="ARBA" id="ARBA00023125"/>
    </source>
</evidence>
<dbReference type="PRINTS" id="PR00034">
    <property type="entry name" value="HTHCRP"/>
</dbReference>
<proteinExistence type="predicted"/>
<dbReference type="GO" id="GO:0003700">
    <property type="term" value="F:DNA-binding transcription factor activity"/>
    <property type="evidence" value="ECO:0007669"/>
    <property type="project" value="TreeGrafter"/>
</dbReference>
<dbReference type="STRING" id="1618446.UV61_C0002G0016"/>
<dbReference type="SMART" id="SM00419">
    <property type="entry name" value="HTH_CRP"/>
    <property type="match status" value="1"/>
</dbReference>
<organism evidence="5 6">
    <name type="scientific">Candidatus Gottesmanbacteria bacterium GW2011_GWB1_43_11</name>
    <dbReference type="NCBI Taxonomy" id="1618446"/>
    <lineage>
        <taxon>Bacteria</taxon>
        <taxon>Candidatus Gottesmaniibacteriota</taxon>
    </lineage>
</organism>
<accession>A0A0G1CNG2</accession>
<dbReference type="InterPro" id="IPR014710">
    <property type="entry name" value="RmlC-like_jellyroll"/>
</dbReference>
<dbReference type="SUPFAM" id="SSF51206">
    <property type="entry name" value="cAMP-binding domain-like"/>
    <property type="match status" value="1"/>
</dbReference>
<dbReference type="Pfam" id="PF00027">
    <property type="entry name" value="cNMP_binding"/>
    <property type="match status" value="1"/>
</dbReference>
<dbReference type="GO" id="GO:0003677">
    <property type="term" value="F:DNA binding"/>
    <property type="evidence" value="ECO:0007669"/>
    <property type="project" value="UniProtKB-KW"/>
</dbReference>
<feature type="domain" description="HTH crp-type" evidence="4">
    <location>
        <begin position="134"/>
        <end position="207"/>
    </location>
</feature>
<dbReference type="Pfam" id="PF13545">
    <property type="entry name" value="HTH_Crp_2"/>
    <property type="match status" value="1"/>
</dbReference>
<keyword evidence="3" id="KW-0804">Transcription</keyword>
<dbReference type="InterPro" id="IPR018490">
    <property type="entry name" value="cNMP-bd_dom_sf"/>
</dbReference>
<evidence type="ECO:0000256" key="1">
    <source>
        <dbReference type="ARBA" id="ARBA00023015"/>
    </source>
</evidence>
<dbReference type="InterPro" id="IPR036390">
    <property type="entry name" value="WH_DNA-bd_sf"/>
</dbReference>
<dbReference type="AlphaFoldDB" id="A0A0G1CNG2"/>
<gene>
    <name evidence="5" type="ORF">UV61_C0002G0016</name>
</gene>
<evidence type="ECO:0000313" key="5">
    <source>
        <dbReference type="EMBL" id="KKS87295.1"/>
    </source>
</evidence>
<dbReference type="Proteomes" id="UP000034050">
    <property type="component" value="Unassembled WGS sequence"/>
</dbReference>
<dbReference type="CDD" id="cd00038">
    <property type="entry name" value="CAP_ED"/>
    <property type="match status" value="1"/>
</dbReference>
<sequence length="230" mass="26793">MEKTVVQKLEKFFADSKPFRLKKEEIILRPNERIFVLYLLKRGRVRMYAVNNQGEESTIHIFQAPAVFPLMLALTNKHSEYYLQTQTAVEVHSESVEKVLEYIKSQPDILFDLVTRFAKGLNGLSLRISQLAHEHKYVKTIALLNYLVQNFGIRSEKVGEVILPLGHKEIASWLGASRETVTRFMSRLQDKKLIRQQNSELVVTNVFKLEKEAREELEAKVKRSVHHIYN</sequence>
<name>A0A0G1CNG2_9BACT</name>
<dbReference type="GO" id="GO:0005829">
    <property type="term" value="C:cytosol"/>
    <property type="evidence" value="ECO:0007669"/>
    <property type="project" value="TreeGrafter"/>
</dbReference>
<protein>
    <submittedName>
        <fullName evidence="5">Transcriptional regulator, Crp/Fnr family</fullName>
    </submittedName>
</protein>
<keyword evidence="2" id="KW-0238">DNA-binding</keyword>
<dbReference type="InterPro" id="IPR012318">
    <property type="entry name" value="HTH_CRP"/>
</dbReference>
<dbReference type="InterPro" id="IPR050397">
    <property type="entry name" value="Env_Response_Regulators"/>
</dbReference>
<comment type="caution">
    <text evidence="5">The sequence shown here is derived from an EMBL/GenBank/DDBJ whole genome shotgun (WGS) entry which is preliminary data.</text>
</comment>
<reference evidence="5 6" key="1">
    <citation type="journal article" date="2015" name="Nature">
        <title>rRNA introns, odd ribosomes, and small enigmatic genomes across a large radiation of phyla.</title>
        <authorList>
            <person name="Brown C.T."/>
            <person name="Hug L.A."/>
            <person name="Thomas B.C."/>
            <person name="Sharon I."/>
            <person name="Castelle C.J."/>
            <person name="Singh A."/>
            <person name="Wilkins M.J."/>
            <person name="Williams K.H."/>
            <person name="Banfield J.F."/>
        </authorList>
    </citation>
    <scope>NUCLEOTIDE SEQUENCE [LARGE SCALE GENOMIC DNA]</scope>
</reference>
<dbReference type="PANTHER" id="PTHR24567">
    <property type="entry name" value="CRP FAMILY TRANSCRIPTIONAL REGULATORY PROTEIN"/>
    <property type="match status" value="1"/>
</dbReference>
<dbReference type="PROSITE" id="PS51063">
    <property type="entry name" value="HTH_CRP_2"/>
    <property type="match status" value="1"/>
</dbReference>
<keyword evidence="1" id="KW-0805">Transcription regulation</keyword>
<dbReference type="EMBL" id="LCFD01000002">
    <property type="protein sequence ID" value="KKS87295.1"/>
    <property type="molecule type" value="Genomic_DNA"/>
</dbReference>